<evidence type="ECO:0000313" key="3">
    <source>
        <dbReference type="EMBL" id="GGB38384.1"/>
    </source>
</evidence>
<feature type="chain" id="PRO_5037080774" description="SH3b domain-containing protein" evidence="1">
    <location>
        <begin position="23"/>
        <end position="135"/>
    </location>
</feature>
<reference evidence="3" key="2">
    <citation type="submission" date="2020-09" db="EMBL/GenBank/DDBJ databases">
        <authorList>
            <person name="Sun Q."/>
            <person name="Zhou Y."/>
        </authorList>
    </citation>
    <scope>NUCLEOTIDE SEQUENCE</scope>
    <source>
        <strain evidence="3">CGMCC 1.12426</strain>
    </source>
</reference>
<reference evidence="3" key="1">
    <citation type="journal article" date="2014" name="Int. J. Syst. Evol. Microbiol.">
        <title>Complete genome sequence of Corynebacterium casei LMG S-19264T (=DSM 44701T), isolated from a smear-ripened cheese.</title>
        <authorList>
            <consortium name="US DOE Joint Genome Institute (JGI-PGF)"/>
            <person name="Walter F."/>
            <person name="Albersmeier A."/>
            <person name="Kalinowski J."/>
            <person name="Ruckert C."/>
        </authorList>
    </citation>
    <scope>NUCLEOTIDE SEQUENCE</scope>
    <source>
        <strain evidence="3">CGMCC 1.12426</strain>
    </source>
</reference>
<dbReference type="InterPro" id="IPR003646">
    <property type="entry name" value="SH3-like_bac-type"/>
</dbReference>
<feature type="signal peptide" evidence="1">
    <location>
        <begin position="1"/>
        <end position="22"/>
    </location>
</feature>
<accession>A0A916WVZ1</accession>
<dbReference type="Proteomes" id="UP000605148">
    <property type="component" value="Unassembled WGS sequence"/>
</dbReference>
<dbReference type="AlphaFoldDB" id="A0A916WVZ1"/>
<organism evidence="3 4">
    <name type="scientific">Roseibium aquae</name>
    <dbReference type="NCBI Taxonomy" id="1323746"/>
    <lineage>
        <taxon>Bacteria</taxon>
        <taxon>Pseudomonadati</taxon>
        <taxon>Pseudomonadota</taxon>
        <taxon>Alphaproteobacteria</taxon>
        <taxon>Hyphomicrobiales</taxon>
        <taxon>Stappiaceae</taxon>
        <taxon>Roseibium</taxon>
    </lineage>
</organism>
<dbReference type="EMBL" id="BMFA01000002">
    <property type="protein sequence ID" value="GGB38384.1"/>
    <property type="molecule type" value="Genomic_DNA"/>
</dbReference>
<sequence>MAVMRLAFACVVLTLFAVPALAQTRPAIAYTTADLNMRAGPGTNYPVLTTLPRGAGVTIFGCTADYGWCDAAFTTARGWVSGRYLSYAAEGPYYGSPIPNAGGYIGVRRYHRNYPVYRQPPVVVRPGPIYPAPRW</sequence>
<keyword evidence="4" id="KW-1185">Reference proteome</keyword>
<dbReference type="OrthoDB" id="8451772at2"/>
<dbReference type="Pfam" id="PF08239">
    <property type="entry name" value="SH3_3"/>
    <property type="match status" value="1"/>
</dbReference>
<dbReference type="RefSeq" id="WP_150495103.1">
    <property type="nucleotide sequence ID" value="NZ_BMFA01000002.1"/>
</dbReference>
<comment type="caution">
    <text evidence="3">The sequence shown here is derived from an EMBL/GenBank/DDBJ whole genome shotgun (WGS) entry which is preliminary data.</text>
</comment>
<evidence type="ECO:0000313" key="4">
    <source>
        <dbReference type="Proteomes" id="UP000605148"/>
    </source>
</evidence>
<keyword evidence="1" id="KW-0732">Signal</keyword>
<name>A0A916WVZ1_9HYPH</name>
<proteinExistence type="predicted"/>
<protein>
    <recommendedName>
        <fullName evidence="2">SH3b domain-containing protein</fullName>
    </recommendedName>
</protein>
<feature type="domain" description="SH3b" evidence="2">
    <location>
        <begin position="22"/>
        <end position="89"/>
    </location>
</feature>
<gene>
    <name evidence="3" type="ORF">GCM10011316_08050</name>
</gene>
<evidence type="ECO:0000259" key="2">
    <source>
        <dbReference type="PROSITE" id="PS51781"/>
    </source>
</evidence>
<dbReference type="Gene3D" id="2.30.30.40">
    <property type="entry name" value="SH3 Domains"/>
    <property type="match status" value="1"/>
</dbReference>
<dbReference type="PROSITE" id="PS51781">
    <property type="entry name" value="SH3B"/>
    <property type="match status" value="1"/>
</dbReference>
<evidence type="ECO:0000256" key="1">
    <source>
        <dbReference type="SAM" id="SignalP"/>
    </source>
</evidence>